<dbReference type="Gene3D" id="1.10.443.10">
    <property type="entry name" value="Intergrase catalytic core"/>
    <property type="match status" value="1"/>
</dbReference>
<evidence type="ECO:0000313" key="8">
    <source>
        <dbReference type="EMBL" id="HJA78961.1"/>
    </source>
</evidence>
<organism evidence="8 9">
    <name type="scientific">Candidatus Desulfovibrio intestinavium</name>
    <dbReference type="NCBI Taxonomy" id="2838534"/>
    <lineage>
        <taxon>Bacteria</taxon>
        <taxon>Pseudomonadati</taxon>
        <taxon>Thermodesulfobacteriota</taxon>
        <taxon>Desulfovibrionia</taxon>
        <taxon>Desulfovibrionales</taxon>
        <taxon>Desulfovibrionaceae</taxon>
        <taxon>Desulfovibrio</taxon>
    </lineage>
</organism>
<reference evidence="8" key="2">
    <citation type="submission" date="2021-04" db="EMBL/GenBank/DDBJ databases">
        <authorList>
            <person name="Gilroy R."/>
        </authorList>
    </citation>
    <scope>NUCLEOTIDE SEQUENCE</scope>
    <source>
        <strain evidence="8">5032</strain>
    </source>
</reference>
<dbReference type="InterPro" id="IPR011010">
    <property type="entry name" value="DNA_brk_join_enz"/>
</dbReference>
<dbReference type="CDD" id="cd00397">
    <property type="entry name" value="DNA_BRE_C"/>
    <property type="match status" value="1"/>
</dbReference>
<evidence type="ECO:0000313" key="9">
    <source>
        <dbReference type="Proteomes" id="UP000823821"/>
    </source>
</evidence>
<dbReference type="GO" id="GO:0003677">
    <property type="term" value="F:DNA binding"/>
    <property type="evidence" value="ECO:0007669"/>
    <property type="project" value="UniProtKB-UniRule"/>
</dbReference>
<dbReference type="InterPro" id="IPR044068">
    <property type="entry name" value="CB"/>
</dbReference>
<accession>A0A9D2KS13</accession>
<sequence>MGDKYRWQTVPGKEGVLYREHPTRKNGRVPDRCFSIRYRAGGGKRMHESLGWASDGWTVAKAIALLRELKENIRTGKRPQSLREMRSMAEEQRQREALLRSKERVAGLTFRELAACYTDWTQRHRASHAKVVQLLTNHILPVLGDRLAREITPQDIAELGRIVAAKRPLTGRNKNDPSAGLAPQTVLHILKTVREVYNYALETPAPGLSGVMLFNGSNPAMLSRRNRAVVLPETDSRRLRVLSDTEIEALLAYQGRREGASDLHDMILLSLDTGLRAGELITLRCESCTPETGAIRVLTGAKGSERSTKGGKTRIVHAGRLFPESLAMLRKRLKHASSEYLFPGPGGEMRSPFGLPQAMRRIMDKLGFNDGVTDPRNRVVWHTLRHTFATRMLESGLDIYALRTLMGHASVTTTEIYLHICDMDKRRAALAKAELARQTEIKRTAGQ</sequence>
<evidence type="ECO:0000259" key="6">
    <source>
        <dbReference type="PROSITE" id="PS51898"/>
    </source>
</evidence>
<gene>
    <name evidence="8" type="ORF">H9784_05235</name>
</gene>
<dbReference type="Pfam" id="PF00589">
    <property type="entry name" value="Phage_integrase"/>
    <property type="match status" value="1"/>
</dbReference>
<dbReference type="PROSITE" id="PS51900">
    <property type="entry name" value="CB"/>
    <property type="match status" value="1"/>
</dbReference>
<dbReference type="PANTHER" id="PTHR30349:SF41">
    <property type="entry name" value="INTEGRASE_RECOMBINASE PROTEIN MJ0367-RELATED"/>
    <property type="match status" value="1"/>
</dbReference>
<dbReference type="Gene3D" id="1.10.150.130">
    <property type="match status" value="1"/>
</dbReference>
<name>A0A9D2KS13_9BACT</name>
<dbReference type="InterPro" id="IPR010998">
    <property type="entry name" value="Integrase_recombinase_N"/>
</dbReference>
<evidence type="ECO:0000256" key="1">
    <source>
        <dbReference type="ARBA" id="ARBA00008857"/>
    </source>
</evidence>
<comment type="similarity">
    <text evidence="1">Belongs to the 'phage' integrase family.</text>
</comment>
<keyword evidence="2" id="KW-0229">DNA integration</keyword>
<evidence type="ECO:0000256" key="4">
    <source>
        <dbReference type="ARBA" id="ARBA00023172"/>
    </source>
</evidence>
<dbReference type="InterPro" id="IPR002104">
    <property type="entry name" value="Integrase_catalytic"/>
</dbReference>
<evidence type="ECO:0000256" key="3">
    <source>
        <dbReference type="ARBA" id="ARBA00023125"/>
    </source>
</evidence>
<evidence type="ECO:0000256" key="2">
    <source>
        <dbReference type="ARBA" id="ARBA00022908"/>
    </source>
</evidence>
<dbReference type="SUPFAM" id="SSF56349">
    <property type="entry name" value="DNA breaking-rejoining enzymes"/>
    <property type="match status" value="1"/>
</dbReference>
<keyword evidence="3 5" id="KW-0238">DNA-binding</keyword>
<dbReference type="AlphaFoldDB" id="A0A9D2KS13"/>
<evidence type="ECO:0000256" key="5">
    <source>
        <dbReference type="PROSITE-ProRule" id="PRU01248"/>
    </source>
</evidence>
<dbReference type="GO" id="GO:0006310">
    <property type="term" value="P:DNA recombination"/>
    <property type="evidence" value="ECO:0007669"/>
    <property type="project" value="UniProtKB-KW"/>
</dbReference>
<feature type="domain" description="Tyr recombinase" evidence="6">
    <location>
        <begin position="237"/>
        <end position="431"/>
    </location>
</feature>
<keyword evidence="4" id="KW-0233">DNA recombination</keyword>
<dbReference type="InterPro" id="IPR050090">
    <property type="entry name" value="Tyrosine_recombinase_XerCD"/>
</dbReference>
<evidence type="ECO:0000259" key="7">
    <source>
        <dbReference type="PROSITE" id="PS51900"/>
    </source>
</evidence>
<comment type="caution">
    <text evidence="8">The sequence shown here is derived from an EMBL/GenBank/DDBJ whole genome shotgun (WGS) entry which is preliminary data.</text>
</comment>
<dbReference type="InterPro" id="IPR013762">
    <property type="entry name" value="Integrase-like_cat_sf"/>
</dbReference>
<dbReference type="GO" id="GO:0015074">
    <property type="term" value="P:DNA integration"/>
    <property type="evidence" value="ECO:0007669"/>
    <property type="project" value="UniProtKB-KW"/>
</dbReference>
<reference evidence="8" key="1">
    <citation type="journal article" date="2021" name="PeerJ">
        <title>Extensive microbial diversity within the chicken gut microbiome revealed by metagenomics and culture.</title>
        <authorList>
            <person name="Gilroy R."/>
            <person name="Ravi A."/>
            <person name="Getino M."/>
            <person name="Pursley I."/>
            <person name="Horton D.L."/>
            <person name="Alikhan N.F."/>
            <person name="Baker D."/>
            <person name="Gharbi K."/>
            <person name="Hall N."/>
            <person name="Watson M."/>
            <person name="Adriaenssens E.M."/>
            <person name="Foster-Nyarko E."/>
            <person name="Jarju S."/>
            <person name="Secka A."/>
            <person name="Antonio M."/>
            <person name="Oren A."/>
            <person name="Chaudhuri R.R."/>
            <person name="La Ragione R."/>
            <person name="Hildebrand F."/>
            <person name="Pallen M.J."/>
        </authorList>
    </citation>
    <scope>NUCLEOTIDE SEQUENCE</scope>
    <source>
        <strain evidence="8">5032</strain>
    </source>
</reference>
<proteinExistence type="inferred from homology"/>
<dbReference type="Proteomes" id="UP000823821">
    <property type="component" value="Unassembled WGS sequence"/>
</dbReference>
<dbReference type="EMBL" id="DWZD01000034">
    <property type="protein sequence ID" value="HJA78961.1"/>
    <property type="molecule type" value="Genomic_DNA"/>
</dbReference>
<dbReference type="PANTHER" id="PTHR30349">
    <property type="entry name" value="PHAGE INTEGRASE-RELATED"/>
    <property type="match status" value="1"/>
</dbReference>
<feature type="domain" description="Core-binding (CB)" evidence="7">
    <location>
        <begin position="108"/>
        <end position="201"/>
    </location>
</feature>
<protein>
    <submittedName>
        <fullName evidence="8">Site-specific integrase</fullName>
    </submittedName>
</protein>
<dbReference type="PROSITE" id="PS51898">
    <property type="entry name" value="TYR_RECOMBINASE"/>
    <property type="match status" value="1"/>
</dbReference>